<dbReference type="KEGG" id="aia:AWH56_010285"/>
<evidence type="ECO:0000256" key="2">
    <source>
        <dbReference type="ARBA" id="ARBA00022475"/>
    </source>
</evidence>
<feature type="transmembrane region" description="Helical" evidence="6">
    <location>
        <begin position="92"/>
        <end position="115"/>
    </location>
</feature>
<feature type="transmembrane region" description="Helical" evidence="6">
    <location>
        <begin position="68"/>
        <end position="86"/>
    </location>
</feature>
<evidence type="ECO:0000256" key="5">
    <source>
        <dbReference type="ARBA" id="ARBA00023136"/>
    </source>
</evidence>
<reference evidence="8 9" key="2">
    <citation type="journal article" date="2017" name="Genome Announc.">
        <title>Draft Genome Sequences of Four Alkaliphilic Bacteria Belonging to the Anaerobacillus Genus.</title>
        <authorList>
            <person name="Bassil N.M."/>
            <person name="Lloyd J.R."/>
        </authorList>
    </citation>
    <scope>NUCLEOTIDE SEQUENCE [LARGE SCALE GENOMIC DNA]</scope>
    <source>
        <strain evidence="8 9">NB2006</strain>
    </source>
</reference>
<dbReference type="AlphaFoldDB" id="A0A1S2LFU6"/>
<dbReference type="RefSeq" id="WP_071317989.1">
    <property type="nucleotide sequence ID" value="NZ_CP063356.2"/>
</dbReference>
<protein>
    <submittedName>
        <fullName evidence="8">CidA/LrgA family protein</fullName>
    </submittedName>
    <submittedName>
        <fullName evidence="7">Murein hydrolase regulator LrgA</fullName>
    </submittedName>
</protein>
<dbReference type="PANTHER" id="PTHR33931">
    <property type="entry name" value="HOLIN-LIKE PROTEIN CIDA-RELATED"/>
    <property type="match status" value="1"/>
</dbReference>
<evidence type="ECO:0000313" key="7">
    <source>
        <dbReference type="EMBL" id="OIJ11378.1"/>
    </source>
</evidence>
<dbReference type="PANTHER" id="PTHR33931:SF2">
    <property type="entry name" value="HOLIN-LIKE PROTEIN CIDA"/>
    <property type="match status" value="1"/>
</dbReference>
<dbReference type="InterPro" id="IPR005538">
    <property type="entry name" value="LrgA/CidA"/>
</dbReference>
<evidence type="ECO:0000256" key="1">
    <source>
        <dbReference type="ARBA" id="ARBA00004651"/>
    </source>
</evidence>
<evidence type="ECO:0000256" key="3">
    <source>
        <dbReference type="ARBA" id="ARBA00022692"/>
    </source>
</evidence>
<reference evidence="7 9" key="1">
    <citation type="submission" date="2016-10" db="EMBL/GenBank/DDBJ databases">
        <title>Draft genome sequences of four alkaliphilic bacteria belonging to the Anaerobacillus genus.</title>
        <authorList>
            <person name="Bassil N.M."/>
            <person name="Lloyd J.R."/>
        </authorList>
    </citation>
    <scope>NUCLEOTIDE SEQUENCE [LARGE SCALE GENOMIC DNA]</scope>
    <source>
        <strain evidence="7 9">NB2006</strain>
    </source>
</reference>
<gene>
    <name evidence="8" type="ORF">AWH56_010285</name>
    <name evidence="7" type="ORF">AWH56_15865</name>
</gene>
<evidence type="ECO:0000313" key="8">
    <source>
        <dbReference type="EMBL" id="QOY37915.1"/>
    </source>
</evidence>
<evidence type="ECO:0000313" key="9">
    <source>
        <dbReference type="Proteomes" id="UP000180175"/>
    </source>
</evidence>
<dbReference type="Proteomes" id="UP000180175">
    <property type="component" value="Chromosome"/>
</dbReference>
<keyword evidence="9" id="KW-1185">Reference proteome</keyword>
<dbReference type="Pfam" id="PF03788">
    <property type="entry name" value="LrgA"/>
    <property type="match status" value="1"/>
</dbReference>
<keyword evidence="2" id="KW-1003">Cell membrane</keyword>
<keyword evidence="3 6" id="KW-0812">Transmembrane</keyword>
<reference evidence="8" key="4">
    <citation type="submission" date="2020-10" db="EMBL/GenBank/DDBJ databases">
        <authorList>
            <person name="Bassil N.M."/>
            <person name="Lloyd J.R."/>
        </authorList>
    </citation>
    <scope>NUCLEOTIDE SEQUENCE</scope>
    <source>
        <strain evidence="8">NB2006</strain>
    </source>
</reference>
<dbReference type="EMBL" id="CP063356">
    <property type="protein sequence ID" value="QOY37915.1"/>
    <property type="molecule type" value="Genomic_DNA"/>
</dbReference>
<evidence type="ECO:0000256" key="4">
    <source>
        <dbReference type="ARBA" id="ARBA00022989"/>
    </source>
</evidence>
<sequence length="130" mass="14206">MKKTLIIVIQLFFLWLLNELGYFLVKALNLPLPGNVLGMVMLFILLMTGVVSLKWVEEASSFLIKHLAFFFIPIAVGLMNFGPLFLQNGISLLLVIAGSAAIGIYITGAVSQTLAEKKVGANHDRSRNSA</sequence>
<keyword evidence="5 6" id="KW-0472">Membrane</keyword>
<proteinExistence type="predicted"/>
<evidence type="ECO:0000256" key="6">
    <source>
        <dbReference type="SAM" id="Phobius"/>
    </source>
</evidence>
<keyword evidence="4 6" id="KW-1133">Transmembrane helix</keyword>
<dbReference type="EMBL" id="LQXD01000136">
    <property type="protein sequence ID" value="OIJ11378.1"/>
    <property type="molecule type" value="Genomic_DNA"/>
</dbReference>
<reference evidence="8 9" key="3">
    <citation type="journal article" date="2019" name="Int. J. Syst. Evol. Microbiol.">
        <title>Anaerobacillus isosaccharinicus sp. nov., an alkaliphilic bacterium which degrades isosaccharinic acid.</title>
        <authorList>
            <person name="Bassil N.M."/>
            <person name="Lloyd J.R."/>
        </authorList>
    </citation>
    <scope>NUCLEOTIDE SEQUENCE [LARGE SCALE GENOMIC DNA]</scope>
    <source>
        <strain evidence="8 9">NB2006</strain>
    </source>
</reference>
<feature type="transmembrane region" description="Helical" evidence="6">
    <location>
        <begin position="37"/>
        <end position="56"/>
    </location>
</feature>
<organism evidence="7 9">
    <name type="scientific">Anaerobacillus isosaccharinicus</name>
    <dbReference type="NCBI Taxonomy" id="1532552"/>
    <lineage>
        <taxon>Bacteria</taxon>
        <taxon>Bacillati</taxon>
        <taxon>Bacillota</taxon>
        <taxon>Bacilli</taxon>
        <taxon>Bacillales</taxon>
        <taxon>Bacillaceae</taxon>
        <taxon>Anaerobacillus</taxon>
    </lineage>
</organism>
<dbReference type="GO" id="GO:0005886">
    <property type="term" value="C:plasma membrane"/>
    <property type="evidence" value="ECO:0007669"/>
    <property type="project" value="UniProtKB-SubCell"/>
</dbReference>
<dbReference type="OrthoDB" id="3176438at2"/>
<name>A0A1S2LFU6_9BACI</name>
<keyword evidence="7" id="KW-0378">Hydrolase</keyword>
<accession>A0A1S2LFU6</accession>
<comment type="subcellular location">
    <subcellularLocation>
        <location evidence="1">Cell membrane</location>
        <topology evidence="1">Multi-pass membrane protein</topology>
    </subcellularLocation>
</comment>
<dbReference type="GO" id="GO:0016787">
    <property type="term" value="F:hydrolase activity"/>
    <property type="evidence" value="ECO:0007669"/>
    <property type="project" value="UniProtKB-KW"/>
</dbReference>